<dbReference type="InterPro" id="IPR028325">
    <property type="entry name" value="VG_K_chnl"/>
</dbReference>
<proteinExistence type="predicted"/>
<keyword evidence="4 12" id="KW-0812">Transmembrane</keyword>
<evidence type="ECO:0000256" key="6">
    <source>
        <dbReference type="ARBA" id="ARBA00022882"/>
    </source>
</evidence>
<dbReference type="AlphaFoldDB" id="A0A941GPG2"/>
<keyword evidence="8 12" id="KW-1133">Transmembrane helix</keyword>
<sequence>MHQRLKRQLYTIFEESDPDNFFCVIDDILLSLLIAIDVIAFILQTSEELSTLYGNVFQEIEFFTVAAFTIEYVLRLWVCNVDPQYRHWFWGRVKYALTPIAIIDLLAILPFYLLLLFDTFGLITSPLIFSIFRIFRLLRLLKISRYSDAVKILWKALLASFEELTLTFFAVVILLVVASSLMFLAEHDAQPEAFPDIVGSMWWGIITLTTVGYGDVYPITPLGKILAGGLAFLGIGMFALPAGILASNFSEEIRKQRIEKPQKDNLKGKEETISLDSLPHIWTVAEKRNITIKVKQNAKLLKHCLEIAREELGDMVESEESVRSLAMLLYLTTFKD</sequence>
<dbReference type="PRINTS" id="PR00169">
    <property type="entry name" value="KCHANNEL"/>
</dbReference>
<dbReference type="InterPro" id="IPR005821">
    <property type="entry name" value="Ion_trans_dom"/>
</dbReference>
<keyword evidence="7" id="KW-0630">Potassium</keyword>
<dbReference type="Proteomes" id="UP000767446">
    <property type="component" value="Unassembled WGS sequence"/>
</dbReference>
<evidence type="ECO:0000256" key="3">
    <source>
        <dbReference type="ARBA" id="ARBA00022538"/>
    </source>
</evidence>
<keyword evidence="2" id="KW-0813">Transport</keyword>
<keyword evidence="11" id="KW-0407">Ion channel</keyword>
<dbReference type="FunFam" id="1.10.287.70:FF:000028">
    <property type="entry name" value="potassium voltage-gated channel subfamily D member 3"/>
    <property type="match status" value="1"/>
</dbReference>
<keyword evidence="6" id="KW-0851">Voltage-gated channel</keyword>
<evidence type="ECO:0000256" key="7">
    <source>
        <dbReference type="ARBA" id="ARBA00022958"/>
    </source>
</evidence>
<dbReference type="PANTHER" id="PTHR11537">
    <property type="entry name" value="VOLTAGE-GATED POTASSIUM CHANNEL"/>
    <property type="match status" value="1"/>
</dbReference>
<feature type="transmembrane region" description="Helical" evidence="12">
    <location>
        <begin position="164"/>
        <end position="185"/>
    </location>
</feature>
<dbReference type="SUPFAM" id="SSF81324">
    <property type="entry name" value="Voltage-gated potassium channels"/>
    <property type="match status" value="1"/>
</dbReference>
<keyword evidence="9" id="KW-0406">Ion transport</keyword>
<evidence type="ECO:0000256" key="5">
    <source>
        <dbReference type="ARBA" id="ARBA00022826"/>
    </source>
</evidence>
<feature type="domain" description="Ion transport" evidence="13">
    <location>
        <begin position="28"/>
        <end position="256"/>
    </location>
</feature>
<dbReference type="GO" id="GO:0001508">
    <property type="term" value="P:action potential"/>
    <property type="evidence" value="ECO:0007669"/>
    <property type="project" value="TreeGrafter"/>
</dbReference>
<feature type="transmembrane region" description="Helical" evidence="12">
    <location>
        <begin position="21"/>
        <end position="42"/>
    </location>
</feature>
<evidence type="ECO:0000256" key="2">
    <source>
        <dbReference type="ARBA" id="ARBA00022448"/>
    </source>
</evidence>
<feature type="transmembrane region" description="Helical" evidence="12">
    <location>
        <begin position="225"/>
        <end position="247"/>
    </location>
</feature>
<evidence type="ECO:0000256" key="10">
    <source>
        <dbReference type="ARBA" id="ARBA00023136"/>
    </source>
</evidence>
<comment type="subcellular location">
    <subcellularLocation>
        <location evidence="1">Membrane</location>
        <topology evidence="1">Multi-pass membrane protein</topology>
    </subcellularLocation>
</comment>
<evidence type="ECO:0000256" key="1">
    <source>
        <dbReference type="ARBA" id="ARBA00004141"/>
    </source>
</evidence>
<dbReference type="Gene3D" id="1.10.287.70">
    <property type="match status" value="1"/>
</dbReference>
<gene>
    <name evidence="14" type="ORF">DSM107014_08455</name>
</gene>
<evidence type="ECO:0000256" key="9">
    <source>
        <dbReference type="ARBA" id="ARBA00023065"/>
    </source>
</evidence>
<accession>A0A941GPG2</accession>
<keyword evidence="3" id="KW-0633">Potassium transport</keyword>
<reference evidence="14" key="1">
    <citation type="submission" date="2021-02" db="EMBL/GenBank/DDBJ databases">
        <title>Metagenome analyses of Stigonema ocellatum DSM 106950, Chlorogloea purpurea SAG 13.99 and Gomphosphaeria aponina DSM 107014.</title>
        <authorList>
            <person name="Marter P."/>
            <person name="Huang S."/>
        </authorList>
    </citation>
    <scope>NUCLEOTIDE SEQUENCE</scope>
    <source>
        <strain evidence="14">JP213</strain>
    </source>
</reference>
<dbReference type="Pfam" id="PF00520">
    <property type="entry name" value="Ion_trans"/>
    <property type="match status" value="1"/>
</dbReference>
<comment type="caution">
    <text evidence="14">The sequence shown here is derived from an EMBL/GenBank/DDBJ whole genome shotgun (WGS) entry which is preliminary data.</text>
</comment>
<evidence type="ECO:0000259" key="13">
    <source>
        <dbReference type="Pfam" id="PF00520"/>
    </source>
</evidence>
<evidence type="ECO:0000256" key="8">
    <source>
        <dbReference type="ARBA" id="ARBA00022989"/>
    </source>
</evidence>
<feature type="transmembrane region" description="Helical" evidence="12">
    <location>
        <begin position="93"/>
        <end position="113"/>
    </location>
</feature>
<keyword evidence="10 12" id="KW-0472">Membrane</keyword>
<dbReference type="EMBL" id="JADQBC010000048">
    <property type="protein sequence ID" value="MBR8827919.1"/>
    <property type="molecule type" value="Genomic_DNA"/>
</dbReference>
<keyword evidence="5" id="KW-0631">Potassium channel</keyword>
<evidence type="ECO:0000313" key="14">
    <source>
        <dbReference type="EMBL" id="MBR8827919.1"/>
    </source>
</evidence>
<evidence type="ECO:0000256" key="12">
    <source>
        <dbReference type="SAM" id="Phobius"/>
    </source>
</evidence>
<organism evidence="14 15">
    <name type="scientific">Gomphosphaeria aponina SAG 52.96 = DSM 107014</name>
    <dbReference type="NCBI Taxonomy" id="1521640"/>
    <lineage>
        <taxon>Bacteria</taxon>
        <taxon>Bacillati</taxon>
        <taxon>Cyanobacteriota</taxon>
        <taxon>Cyanophyceae</taxon>
        <taxon>Oscillatoriophycideae</taxon>
        <taxon>Chroococcales</taxon>
        <taxon>Gomphosphaeriaceae</taxon>
        <taxon>Gomphosphaeria</taxon>
    </lineage>
</organism>
<dbReference type="InterPro" id="IPR027359">
    <property type="entry name" value="Volt_channel_dom_sf"/>
</dbReference>
<feature type="transmembrane region" description="Helical" evidence="12">
    <location>
        <begin position="62"/>
        <end position="81"/>
    </location>
</feature>
<dbReference type="GO" id="GO:0005249">
    <property type="term" value="F:voltage-gated potassium channel activity"/>
    <property type="evidence" value="ECO:0007669"/>
    <property type="project" value="InterPro"/>
</dbReference>
<evidence type="ECO:0000313" key="15">
    <source>
        <dbReference type="Proteomes" id="UP000767446"/>
    </source>
</evidence>
<dbReference type="Gene3D" id="1.20.120.350">
    <property type="entry name" value="Voltage-gated potassium channels. Chain C"/>
    <property type="match status" value="1"/>
</dbReference>
<name>A0A941GPG2_9CHRO</name>
<protein>
    <submittedName>
        <fullName evidence="14">Ion transporter</fullName>
    </submittedName>
</protein>
<dbReference type="GO" id="GO:0008076">
    <property type="term" value="C:voltage-gated potassium channel complex"/>
    <property type="evidence" value="ECO:0007669"/>
    <property type="project" value="InterPro"/>
</dbReference>
<evidence type="ECO:0000256" key="11">
    <source>
        <dbReference type="ARBA" id="ARBA00023303"/>
    </source>
</evidence>
<dbReference type="PANTHER" id="PTHR11537:SF254">
    <property type="entry name" value="POTASSIUM VOLTAGE-GATED CHANNEL PROTEIN SHAB"/>
    <property type="match status" value="1"/>
</dbReference>
<evidence type="ECO:0000256" key="4">
    <source>
        <dbReference type="ARBA" id="ARBA00022692"/>
    </source>
</evidence>